<feature type="domain" description="Inverse autotransporter beta-domain" evidence="3">
    <location>
        <begin position="196"/>
        <end position="358"/>
    </location>
</feature>
<proteinExistence type="predicted"/>
<dbReference type="RefSeq" id="WP_157772123.1">
    <property type="nucleotide sequence ID" value="NZ_CP012621.1"/>
</dbReference>
<evidence type="ECO:0000313" key="4">
    <source>
        <dbReference type="EMBL" id="ATG72681.1"/>
    </source>
</evidence>
<evidence type="ECO:0000256" key="1">
    <source>
        <dbReference type="SAM" id="MobiDB-lite"/>
    </source>
</evidence>
<dbReference type="AlphaFoldDB" id="A0A291HKR9"/>
<organism evidence="4 5">
    <name type="scientific">Zobellella denitrificans</name>
    <dbReference type="NCBI Taxonomy" id="347534"/>
    <lineage>
        <taxon>Bacteria</taxon>
        <taxon>Pseudomonadati</taxon>
        <taxon>Pseudomonadota</taxon>
        <taxon>Gammaproteobacteria</taxon>
        <taxon>Aeromonadales</taxon>
        <taxon>Aeromonadaceae</taxon>
        <taxon>Zobellella</taxon>
    </lineage>
</organism>
<dbReference type="Pfam" id="PF11924">
    <property type="entry name" value="IAT_beta"/>
    <property type="match status" value="1"/>
</dbReference>
<dbReference type="Proteomes" id="UP000217763">
    <property type="component" value="Chromosome"/>
</dbReference>
<accession>A0A291HKR9</accession>
<dbReference type="EMBL" id="CP012621">
    <property type="protein sequence ID" value="ATG72681.1"/>
    <property type="molecule type" value="Genomic_DNA"/>
</dbReference>
<evidence type="ECO:0000259" key="3">
    <source>
        <dbReference type="Pfam" id="PF11924"/>
    </source>
</evidence>
<evidence type="ECO:0000256" key="2">
    <source>
        <dbReference type="SAM" id="SignalP"/>
    </source>
</evidence>
<sequence length="396" mass="45006">MRYLILSCSLFLSALVQASGPVMVMHRVASGESWQSLAGRYQVSERTLRMEFNRERFLTPLAAGDWIWVPDRPPLPSRIEAPASEPFSPNPQTLPVATTELPQLGPPDPAAAPKSDQLLLAIASAAKAAATDELDKFVEQQSHHLADDTLSFGTRQLTALPWLNPEDWEWDYQLPLFNKEPRLNSRMALPLASQLHSELGVDYREERLTYQLGVHYRRGLTAEVAGHLEPVIDYQEQSAHRRAGLLLFLSHPDWALGGVQYRPLSGWREDDGGGERPAAGRQWFAEGRLGFLPGLSLSGQQYQWQGRRLSLFGSGDRHKAATSRQWSLNYTPWRIFRLQSALLSNSKDKFETRIRLGIELPLLMAPGQWWQSPEHGLRYDRHQPLQYHQVMVLEHR</sequence>
<feature type="signal peptide" evidence="2">
    <location>
        <begin position="1"/>
        <end position="18"/>
    </location>
</feature>
<dbReference type="Gene3D" id="2.40.160.160">
    <property type="entry name" value="Inverse autotransporter, beta-domain"/>
    <property type="match status" value="1"/>
</dbReference>
<dbReference type="KEGG" id="zdf:AN401_01500"/>
<evidence type="ECO:0000313" key="5">
    <source>
        <dbReference type="Proteomes" id="UP000217763"/>
    </source>
</evidence>
<reference evidence="5" key="1">
    <citation type="submission" date="2015-09" db="EMBL/GenBank/DDBJ databases">
        <authorList>
            <person name="Shao Z."/>
            <person name="Wang L."/>
        </authorList>
    </citation>
    <scope>NUCLEOTIDE SEQUENCE [LARGE SCALE GENOMIC DNA]</scope>
    <source>
        <strain evidence="5">F13-1</strain>
    </source>
</reference>
<dbReference type="InterPro" id="IPR024519">
    <property type="entry name" value="IAT_beta"/>
</dbReference>
<gene>
    <name evidence="4" type="ORF">AN401_01500</name>
</gene>
<keyword evidence="2" id="KW-0732">Signal</keyword>
<dbReference type="InterPro" id="IPR038177">
    <property type="entry name" value="IAT_beta_sf"/>
</dbReference>
<feature type="chain" id="PRO_5012358094" description="Inverse autotransporter beta-domain domain-containing protein" evidence="2">
    <location>
        <begin position="19"/>
        <end position="396"/>
    </location>
</feature>
<feature type="region of interest" description="Disordered" evidence="1">
    <location>
        <begin position="78"/>
        <end position="113"/>
    </location>
</feature>
<name>A0A291HKR9_9GAMM</name>
<keyword evidence="5" id="KW-1185">Reference proteome</keyword>
<protein>
    <recommendedName>
        <fullName evidence="3">Inverse autotransporter beta-domain domain-containing protein</fullName>
    </recommendedName>
</protein>